<dbReference type="EMBL" id="CP006841">
    <property type="protein sequence ID" value="ALA68511.1"/>
    <property type="molecule type" value="Genomic_DNA"/>
</dbReference>
<dbReference type="AlphaFoldDB" id="A0A0K2H469"/>
<protein>
    <submittedName>
        <fullName evidence="1">Uncharacterized protein</fullName>
    </submittedName>
</protein>
<name>A0A0K2H469_9CORY</name>
<dbReference type="Proteomes" id="UP000058446">
    <property type="component" value="Chromosome"/>
</dbReference>
<proteinExistence type="predicted"/>
<evidence type="ECO:0000313" key="2">
    <source>
        <dbReference type="Proteomes" id="UP000058446"/>
    </source>
</evidence>
<dbReference type="KEGG" id="clw:CLAC_05535"/>
<evidence type="ECO:0000313" key="1">
    <source>
        <dbReference type="EMBL" id="ALA68511.1"/>
    </source>
</evidence>
<reference evidence="1 2" key="1">
    <citation type="submission" date="2013-10" db="EMBL/GenBank/DDBJ databases">
        <title>Complete genome sequence of Corynebacterium lactis DSM 45799(T), isolated from raw cow milk.</title>
        <authorList>
            <person name="Ruckert C."/>
            <person name="Albersmeier A."/>
            <person name="Lipski A."/>
            <person name="Kalinowski J."/>
        </authorList>
    </citation>
    <scope>NUCLEOTIDE SEQUENCE [LARGE SCALE GENOMIC DNA]</scope>
    <source>
        <strain evidence="1 2">RW2-5</strain>
    </source>
</reference>
<keyword evidence="2" id="KW-1185">Reference proteome</keyword>
<gene>
    <name evidence="1" type="ORF">CLAC_05535</name>
</gene>
<sequence>MVARRPVTSAIFRRELIPAAMAPFTASAGFCVGDGAAGAFELRNLEISELILWSSLQES</sequence>
<accession>A0A0K2H469</accession>
<organism evidence="1 2">
    <name type="scientific">Corynebacterium lactis RW2-5</name>
    <dbReference type="NCBI Taxonomy" id="1408189"/>
    <lineage>
        <taxon>Bacteria</taxon>
        <taxon>Bacillati</taxon>
        <taxon>Actinomycetota</taxon>
        <taxon>Actinomycetes</taxon>
        <taxon>Mycobacteriales</taxon>
        <taxon>Corynebacteriaceae</taxon>
        <taxon>Corynebacterium</taxon>
    </lineage>
</organism>